<evidence type="ECO:0000256" key="6">
    <source>
        <dbReference type="ARBA" id="ARBA00022989"/>
    </source>
</evidence>
<evidence type="ECO:0000256" key="1">
    <source>
        <dbReference type="ARBA" id="ARBA00004651"/>
    </source>
</evidence>
<dbReference type="GO" id="GO:0006865">
    <property type="term" value="P:amino acid transport"/>
    <property type="evidence" value="ECO:0007669"/>
    <property type="project" value="UniProtKB-KW"/>
</dbReference>
<reference evidence="11" key="1">
    <citation type="submission" date="2016-06" db="EMBL/GenBank/DDBJ databases">
        <authorList>
            <person name="Varghese N."/>
        </authorList>
    </citation>
    <scope>NUCLEOTIDE SEQUENCE [LARGE SCALE GENOMIC DNA]</scope>
    <source>
        <strain evidence="11">DSM 45344</strain>
    </source>
</reference>
<feature type="transmembrane region" description="Helical" evidence="9">
    <location>
        <begin position="139"/>
        <end position="163"/>
    </location>
</feature>
<dbReference type="InterPro" id="IPR052157">
    <property type="entry name" value="BCAA_transport_permease"/>
</dbReference>
<comment type="similarity">
    <text evidence="8">Belongs to the binding-protein-dependent transport system permease family. LivHM subfamily.</text>
</comment>
<dbReference type="PATRIC" id="fig|307121.4.peg.929"/>
<evidence type="ECO:0000256" key="2">
    <source>
        <dbReference type="ARBA" id="ARBA00022448"/>
    </source>
</evidence>
<accession>A0A1C3MYK8</accession>
<evidence type="ECO:0000256" key="9">
    <source>
        <dbReference type="SAM" id="Phobius"/>
    </source>
</evidence>
<dbReference type="PANTHER" id="PTHR11795">
    <property type="entry name" value="BRANCHED-CHAIN AMINO ACID TRANSPORT SYSTEM PERMEASE PROTEIN LIVH"/>
    <property type="match status" value="1"/>
</dbReference>
<evidence type="ECO:0000256" key="8">
    <source>
        <dbReference type="ARBA" id="ARBA00037998"/>
    </source>
</evidence>
<feature type="transmembrane region" description="Helical" evidence="9">
    <location>
        <begin position="225"/>
        <end position="253"/>
    </location>
</feature>
<feature type="transmembrane region" description="Helical" evidence="9">
    <location>
        <begin position="6"/>
        <end position="25"/>
    </location>
</feature>
<keyword evidence="11" id="KW-1185">Reference proteome</keyword>
<comment type="subcellular location">
    <subcellularLocation>
        <location evidence="1">Cell membrane</location>
        <topology evidence="1">Multi-pass membrane protein</topology>
    </subcellularLocation>
</comment>
<dbReference type="EMBL" id="LT598496">
    <property type="protein sequence ID" value="SBV25426.1"/>
    <property type="molecule type" value="Genomic_DNA"/>
</dbReference>
<evidence type="ECO:0000256" key="4">
    <source>
        <dbReference type="ARBA" id="ARBA00022692"/>
    </source>
</evidence>
<dbReference type="OrthoDB" id="9807115at2"/>
<organism evidence="10 11">
    <name type="scientific">Micromonospora krabiensis</name>
    <dbReference type="NCBI Taxonomy" id="307121"/>
    <lineage>
        <taxon>Bacteria</taxon>
        <taxon>Bacillati</taxon>
        <taxon>Actinomycetota</taxon>
        <taxon>Actinomycetes</taxon>
        <taxon>Micromonosporales</taxon>
        <taxon>Micromonosporaceae</taxon>
        <taxon>Micromonospora</taxon>
    </lineage>
</organism>
<dbReference type="GO" id="GO:0005886">
    <property type="term" value="C:plasma membrane"/>
    <property type="evidence" value="ECO:0007669"/>
    <property type="project" value="UniProtKB-SubCell"/>
</dbReference>
<keyword evidence="4 9" id="KW-0812">Transmembrane</keyword>
<dbReference type="CDD" id="cd06582">
    <property type="entry name" value="TM_PBP1_LivH_like"/>
    <property type="match status" value="1"/>
</dbReference>
<keyword evidence="7 9" id="KW-0472">Membrane</keyword>
<evidence type="ECO:0000256" key="7">
    <source>
        <dbReference type="ARBA" id="ARBA00023136"/>
    </source>
</evidence>
<feature type="transmembrane region" description="Helical" evidence="9">
    <location>
        <begin position="260"/>
        <end position="281"/>
    </location>
</feature>
<feature type="transmembrane region" description="Helical" evidence="9">
    <location>
        <begin position="192"/>
        <end position="213"/>
    </location>
</feature>
<evidence type="ECO:0000256" key="5">
    <source>
        <dbReference type="ARBA" id="ARBA00022970"/>
    </source>
</evidence>
<dbReference type="InterPro" id="IPR001851">
    <property type="entry name" value="ABC_transp_permease"/>
</dbReference>
<name>A0A1C3MYK8_9ACTN</name>
<gene>
    <name evidence="10" type="ORF">GA0070620_0902</name>
</gene>
<dbReference type="STRING" id="307121.GA0070620_0902"/>
<keyword evidence="6 9" id="KW-1133">Transmembrane helix</keyword>
<feature type="transmembrane region" description="Helical" evidence="9">
    <location>
        <begin position="99"/>
        <end position="119"/>
    </location>
</feature>
<evidence type="ECO:0000256" key="3">
    <source>
        <dbReference type="ARBA" id="ARBA00022475"/>
    </source>
</evidence>
<dbReference type="Pfam" id="PF02653">
    <property type="entry name" value="BPD_transp_2"/>
    <property type="match status" value="1"/>
</dbReference>
<sequence length="295" mass="31461">MSSGALIFQSVILGLLLGGLYALLASGLTLYFGIMRVVMIAHSAFLILAAYLAWWWHSRLGVDPLLSLVVTVPLFFGAGVLLQRLLLSRLRPATLTMMSVLLTFAIAVMIEGLLGYAFTGTQRRIQLGYGSANIELFGARIAVVKLIAFGLAAAALLTLWLLLKKTTFGWALRATIQHRDAARLVGIDTDRVAGFGFGLGLASAAVGGTALALDTTIYPSLHWHWIGPLMAIIVVGGLGSVPGAAAAAMVLGLTQSLLQIPLNTTWAQTVFYLALFATLAFRPQGFFGGRLAQRF</sequence>
<evidence type="ECO:0000313" key="10">
    <source>
        <dbReference type="EMBL" id="SBV25426.1"/>
    </source>
</evidence>
<protein>
    <submittedName>
        <fullName evidence="10">Branched-chain amino acid transport system permease protein</fullName>
    </submittedName>
</protein>
<evidence type="ECO:0000313" key="11">
    <source>
        <dbReference type="Proteomes" id="UP000199393"/>
    </source>
</evidence>
<keyword evidence="5" id="KW-0029">Amino-acid transport</keyword>
<dbReference type="Proteomes" id="UP000199393">
    <property type="component" value="Chromosome I"/>
</dbReference>
<feature type="transmembrane region" description="Helical" evidence="9">
    <location>
        <begin position="68"/>
        <end position="87"/>
    </location>
</feature>
<dbReference type="PANTHER" id="PTHR11795:SF445">
    <property type="entry name" value="AMINO ACID ABC TRANSPORTER PERMEASE PROTEIN"/>
    <property type="match status" value="1"/>
</dbReference>
<keyword evidence="2" id="KW-0813">Transport</keyword>
<keyword evidence="3" id="KW-1003">Cell membrane</keyword>
<dbReference type="AlphaFoldDB" id="A0A1C3MYK8"/>
<dbReference type="RefSeq" id="WP_091588687.1">
    <property type="nucleotide sequence ID" value="NZ_JBHRWG010000007.1"/>
</dbReference>
<dbReference type="GO" id="GO:0022857">
    <property type="term" value="F:transmembrane transporter activity"/>
    <property type="evidence" value="ECO:0007669"/>
    <property type="project" value="InterPro"/>
</dbReference>
<proteinExistence type="inferred from homology"/>
<feature type="transmembrane region" description="Helical" evidence="9">
    <location>
        <begin position="37"/>
        <end position="56"/>
    </location>
</feature>